<comment type="caution">
    <text evidence="2">The sequence shown here is derived from an EMBL/GenBank/DDBJ whole genome shotgun (WGS) entry which is preliminary data.</text>
</comment>
<evidence type="ECO:0008006" key="4">
    <source>
        <dbReference type="Google" id="ProtNLM"/>
    </source>
</evidence>
<organism evidence="2 3">
    <name type="scientific">Paenibacillus vortex V453</name>
    <dbReference type="NCBI Taxonomy" id="715225"/>
    <lineage>
        <taxon>Bacteria</taxon>
        <taxon>Bacillati</taxon>
        <taxon>Bacillota</taxon>
        <taxon>Bacilli</taxon>
        <taxon>Bacillales</taxon>
        <taxon>Paenibacillaceae</taxon>
        <taxon>Paenibacillus</taxon>
    </lineage>
</organism>
<proteinExistence type="predicted"/>
<feature type="region of interest" description="Disordered" evidence="1">
    <location>
        <begin position="73"/>
        <end position="93"/>
    </location>
</feature>
<accession>A0A2R9SXK1</accession>
<dbReference type="Proteomes" id="UP000003094">
    <property type="component" value="Unassembled WGS sequence"/>
</dbReference>
<sequence>MSCYNENPTCPPVSPIVCEPIVVVRDHFIPQIVPVIHPIKVVDKVHCVPVEKHVYTYSEEEVVTGPGGYGGVTVSSKRSKKAAVRTSRSRRKN</sequence>
<dbReference type="AlphaFoldDB" id="A0A2R9SXK1"/>
<feature type="compositionally biased region" description="Basic residues" evidence="1">
    <location>
        <begin position="77"/>
        <end position="93"/>
    </location>
</feature>
<keyword evidence="3" id="KW-1185">Reference proteome</keyword>
<dbReference type="RefSeq" id="WP_006209039.1">
    <property type="nucleotide sequence ID" value="NZ_ADHJ01000017.1"/>
</dbReference>
<name>A0A2R9SXK1_9BACL</name>
<dbReference type="EMBL" id="ADHJ01000017">
    <property type="protein sequence ID" value="EFU42067.1"/>
    <property type="molecule type" value="Genomic_DNA"/>
</dbReference>
<reference evidence="2 3" key="1">
    <citation type="journal article" date="2010" name="BMC Genomics">
        <title>Genome sequence of the pattern forming Paenibacillus vortex bacterium reveals potential for thriving in complex environments.</title>
        <authorList>
            <person name="Sirota-Madi A."/>
            <person name="Olender T."/>
            <person name="Helman Y."/>
            <person name="Ingham C."/>
            <person name="Brainis I."/>
            <person name="Roth D."/>
            <person name="Hagi E."/>
            <person name="Brodsky L."/>
            <person name="Leshkowitz D."/>
            <person name="Galatenko V."/>
            <person name="Nikolaev V."/>
            <person name="Mugasimangalam R.C."/>
            <person name="Bransburg-Zabary S."/>
            <person name="Gutnick D.L."/>
            <person name="Lancet D."/>
            <person name="Ben-Jacob E."/>
        </authorList>
    </citation>
    <scope>NUCLEOTIDE SEQUENCE [LARGE SCALE GENOMIC DNA]</scope>
    <source>
        <strain evidence="2 3">V453</strain>
    </source>
</reference>
<evidence type="ECO:0000313" key="3">
    <source>
        <dbReference type="Proteomes" id="UP000003094"/>
    </source>
</evidence>
<evidence type="ECO:0000313" key="2">
    <source>
        <dbReference type="EMBL" id="EFU42067.1"/>
    </source>
</evidence>
<protein>
    <recommendedName>
        <fullName evidence="4">Spore coat protein D</fullName>
    </recommendedName>
</protein>
<evidence type="ECO:0000256" key="1">
    <source>
        <dbReference type="SAM" id="MobiDB-lite"/>
    </source>
</evidence>
<gene>
    <name evidence="2" type="ORF">PVOR_11114</name>
</gene>
<dbReference type="KEGG" id="pvo:PVOR_11114"/>